<protein>
    <submittedName>
        <fullName evidence="1">Autophagy-related protein like</fullName>
    </submittedName>
</protein>
<accession>A0ACC1Y826</accession>
<name>A0ACC1Y826_MELAZ</name>
<gene>
    <name evidence="1" type="ORF">OWV82_007406</name>
</gene>
<reference evidence="1 2" key="1">
    <citation type="journal article" date="2023" name="Science">
        <title>Complex scaffold remodeling in plant triterpene biosynthesis.</title>
        <authorList>
            <person name="De La Pena R."/>
            <person name="Hodgson H."/>
            <person name="Liu J.C."/>
            <person name="Stephenson M.J."/>
            <person name="Martin A.C."/>
            <person name="Owen C."/>
            <person name="Harkess A."/>
            <person name="Leebens-Mack J."/>
            <person name="Jimenez L.E."/>
            <person name="Osbourn A."/>
            <person name="Sattely E.S."/>
        </authorList>
    </citation>
    <scope>NUCLEOTIDE SEQUENCE [LARGE SCALE GENOMIC DNA]</scope>
    <source>
        <strain evidence="2">cv. JPN11</strain>
        <tissue evidence="1">Leaf</tissue>
    </source>
</reference>
<sequence length="392" mass="43795">MSKLSPDSEPKPDALSSSYFLPSIPDPTLSRPDITMNQPVSTTIHGVSINQDHGCFAAGTDTGFRVYFSDPYRLNMRRDFDGQGGGIRLVSMLFRSNIICLVGAGNQPNKVMIWDDHEHRYLGELSFRSEVKNVKLRRDRIVVVLTQRVYVYKFMDLSMLDQIDTVVNPKGLCEVSQNAGAMIMACPGLLKGQVRVEDYGTKKTKFIIAHDSKIACIGMTMDGRFLATASCKGTLIRVFNTTDGSLLQEVRRGADRAEIYSLAFCPNAHWLAASSDKGTIHVFGLKVDSRSPTIDNLHPVPQSNRSNSNSSAMSSFKFIRGVLPKYFTSEWSVAQFRLPEGFQYLVGFGRQKNTVFVIGMDGSYYKCEFNPSRGGQMNQLEYYNFLTPADPF</sequence>
<evidence type="ECO:0000313" key="1">
    <source>
        <dbReference type="EMBL" id="KAJ4719428.1"/>
    </source>
</evidence>
<dbReference type="Proteomes" id="UP001164539">
    <property type="component" value="Chromosome 4"/>
</dbReference>
<comment type="caution">
    <text evidence="1">The sequence shown here is derived from an EMBL/GenBank/DDBJ whole genome shotgun (WGS) entry which is preliminary data.</text>
</comment>
<dbReference type="EMBL" id="CM051397">
    <property type="protein sequence ID" value="KAJ4719428.1"/>
    <property type="molecule type" value="Genomic_DNA"/>
</dbReference>
<organism evidence="1 2">
    <name type="scientific">Melia azedarach</name>
    <name type="common">Chinaberry tree</name>
    <dbReference type="NCBI Taxonomy" id="155640"/>
    <lineage>
        <taxon>Eukaryota</taxon>
        <taxon>Viridiplantae</taxon>
        <taxon>Streptophyta</taxon>
        <taxon>Embryophyta</taxon>
        <taxon>Tracheophyta</taxon>
        <taxon>Spermatophyta</taxon>
        <taxon>Magnoliopsida</taxon>
        <taxon>eudicotyledons</taxon>
        <taxon>Gunneridae</taxon>
        <taxon>Pentapetalae</taxon>
        <taxon>rosids</taxon>
        <taxon>malvids</taxon>
        <taxon>Sapindales</taxon>
        <taxon>Meliaceae</taxon>
        <taxon>Melia</taxon>
    </lineage>
</organism>
<proteinExistence type="predicted"/>
<evidence type="ECO:0000313" key="2">
    <source>
        <dbReference type="Proteomes" id="UP001164539"/>
    </source>
</evidence>
<keyword evidence="2" id="KW-1185">Reference proteome</keyword>